<organism evidence="4 6">
    <name type="scientific">Bursaphelenchus xylophilus</name>
    <name type="common">Pinewood nematode worm</name>
    <name type="synonym">Aphelenchoides xylophilus</name>
    <dbReference type="NCBI Taxonomy" id="6326"/>
    <lineage>
        <taxon>Eukaryota</taxon>
        <taxon>Metazoa</taxon>
        <taxon>Ecdysozoa</taxon>
        <taxon>Nematoda</taxon>
        <taxon>Chromadorea</taxon>
        <taxon>Rhabditida</taxon>
        <taxon>Tylenchina</taxon>
        <taxon>Tylenchomorpha</taxon>
        <taxon>Aphelenchoidea</taxon>
        <taxon>Aphelenchoididae</taxon>
        <taxon>Bursaphelenchus</taxon>
    </lineage>
</organism>
<keyword evidence="1" id="KW-1133">Transmembrane helix</keyword>
<feature type="transmembrane region" description="Helical" evidence="1">
    <location>
        <begin position="47"/>
        <end position="74"/>
    </location>
</feature>
<proteinExistence type="predicted"/>
<dbReference type="EMBL" id="CAJFCV020000006">
    <property type="protein sequence ID" value="CAG9128991.1"/>
    <property type="molecule type" value="Genomic_DNA"/>
</dbReference>
<keyword evidence="1" id="KW-0812">Transmembrane</keyword>
<dbReference type="AlphaFoldDB" id="A0A1I7RJQ6"/>
<dbReference type="PANTHER" id="PTHR22943">
    <property type="entry name" value="7-TRANSMEMBRANE DOMAIN RECEPTOR C.ELEGANS"/>
    <property type="match status" value="1"/>
</dbReference>
<evidence type="ECO:0000313" key="3">
    <source>
        <dbReference type="EMBL" id="CAG9128991.1"/>
    </source>
</evidence>
<evidence type="ECO:0000313" key="4">
    <source>
        <dbReference type="Proteomes" id="UP000095284"/>
    </source>
</evidence>
<accession>A0A1I7RJQ6</accession>
<dbReference type="InterPro" id="IPR019421">
    <property type="entry name" value="7TM_GPCR_serpentine_rcpt_Srd"/>
</dbReference>
<dbReference type="WBParaSite" id="BXY_0093800.1">
    <property type="protein sequence ID" value="BXY_0093800.1"/>
    <property type="gene ID" value="BXY_0093800"/>
</dbReference>
<evidence type="ECO:0000313" key="5">
    <source>
        <dbReference type="Proteomes" id="UP000659654"/>
    </source>
</evidence>
<dbReference type="Pfam" id="PF10326">
    <property type="entry name" value="7TM_GPCR_Str"/>
    <property type="match status" value="1"/>
</dbReference>
<reference evidence="6" key="1">
    <citation type="submission" date="2016-11" db="UniProtKB">
        <authorList>
            <consortium name="WormBaseParasite"/>
        </authorList>
    </citation>
    <scope>IDENTIFICATION</scope>
</reference>
<keyword evidence="5" id="KW-1185">Reference proteome</keyword>
<gene>
    <name evidence="2" type="ORF">BXYJ_LOCUS13774</name>
</gene>
<dbReference type="OrthoDB" id="5782260at2759"/>
<reference evidence="3" key="2">
    <citation type="submission" date="2020-08" db="EMBL/GenBank/DDBJ databases">
        <authorList>
            <person name="Kikuchi T."/>
        </authorList>
    </citation>
    <scope>NUCLEOTIDE SEQUENCE</scope>
    <source>
        <strain evidence="2">Ka4C1</strain>
    </source>
</reference>
<name>A0A1I7RJQ6_BURXY</name>
<feature type="transmembrane region" description="Helical" evidence="1">
    <location>
        <begin position="222"/>
        <end position="242"/>
    </location>
</feature>
<keyword evidence="1" id="KW-0472">Membrane</keyword>
<dbReference type="SUPFAM" id="SSF81321">
    <property type="entry name" value="Family A G protein-coupled receptor-like"/>
    <property type="match status" value="1"/>
</dbReference>
<sequence>MMLPCSVADILFLLIEAVGQFKVKLDDAVFLCSLEGPGRHLNRDDQIFITVLYVSGLCLIQAVLPAQAFFRYYAVTRGHALTISETAGLFGLSILGILPITFLCYKAFDVSWQVRPDFDYALLWYEGETPTTLLVADIRSVHPKLYFFYSGFVMTTAYAITIYYGSKAFKTLDKESRNVSQRTKQLQSQLSRYLVLQARHFFYISFQANQQEFYRNCKFQGLIPLTTAVAPTLCLVISQFAGLSIGGLAALCVSLYSWIPFLNATITIVVIVPYRRALIRIFRKKDVDPKTGTATSTS</sequence>
<dbReference type="Proteomes" id="UP000095284">
    <property type="component" value="Unplaced"/>
</dbReference>
<evidence type="ECO:0000313" key="6">
    <source>
        <dbReference type="WBParaSite" id="BXY_0093800.1"/>
    </source>
</evidence>
<feature type="transmembrane region" description="Helical" evidence="1">
    <location>
        <begin position="146"/>
        <end position="165"/>
    </location>
</feature>
<dbReference type="Pfam" id="PF10317">
    <property type="entry name" value="7TM_GPCR_Srd"/>
    <property type="match status" value="1"/>
</dbReference>
<protein>
    <submittedName>
        <fullName evidence="2">(pine wood nematode) hypothetical protein</fullName>
    </submittedName>
</protein>
<evidence type="ECO:0000256" key="1">
    <source>
        <dbReference type="SAM" id="Phobius"/>
    </source>
</evidence>
<evidence type="ECO:0000313" key="2">
    <source>
        <dbReference type="EMBL" id="CAD5233683.1"/>
    </source>
</evidence>
<dbReference type="Proteomes" id="UP000582659">
    <property type="component" value="Unassembled WGS sequence"/>
</dbReference>
<feature type="transmembrane region" description="Helical" evidence="1">
    <location>
        <begin position="86"/>
        <end position="108"/>
    </location>
</feature>
<dbReference type="Proteomes" id="UP000659654">
    <property type="component" value="Unassembled WGS sequence"/>
</dbReference>
<feature type="transmembrane region" description="Helical" evidence="1">
    <location>
        <begin position="248"/>
        <end position="274"/>
    </location>
</feature>
<dbReference type="EMBL" id="CAJFDI010000006">
    <property type="protein sequence ID" value="CAD5233683.1"/>
    <property type="molecule type" value="Genomic_DNA"/>
</dbReference>
<dbReference type="PANTHER" id="PTHR22943:SF248">
    <property type="entry name" value="SEVEN TM RECEPTOR"/>
    <property type="match status" value="1"/>
</dbReference>
<dbReference type="InterPro" id="IPR019428">
    <property type="entry name" value="7TM_GPCR_serpentine_rcpt_Str"/>
</dbReference>